<dbReference type="PANTHER" id="PTHR10430:SF16">
    <property type="entry name" value="PEROXIREDOXIN-5, MITOCHONDRIAL"/>
    <property type="match status" value="1"/>
</dbReference>
<proteinExistence type="inferred from homology"/>
<evidence type="ECO:0000259" key="8">
    <source>
        <dbReference type="Pfam" id="PF08534"/>
    </source>
</evidence>
<comment type="similarity">
    <text evidence="1 7">Belongs to the peroxiredoxin family. Prx5 subfamily.</text>
</comment>
<organism evidence="9 10">
    <name type="scientific">Parascedosporium putredinis</name>
    <dbReference type="NCBI Taxonomy" id="1442378"/>
    <lineage>
        <taxon>Eukaryota</taxon>
        <taxon>Fungi</taxon>
        <taxon>Dikarya</taxon>
        <taxon>Ascomycota</taxon>
        <taxon>Pezizomycotina</taxon>
        <taxon>Sordariomycetes</taxon>
        <taxon>Hypocreomycetidae</taxon>
        <taxon>Microascales</taxon>
        <taxon>Microascaceae</taxon>
        <taxon>Parascedosporium</taxon>
    </lineage>
</organism>
<dbReference type="InterPro" id="IPR013740">
    <property type="entry name" value="Redoxin"/>
</dbReference>
<dbReference type="GO" id="GO:0042744">
    <property type="term" value="P:hydrogen peroxide catabolic process"/>
    <property type="evidence" value="ECO:0007669"/>
    <property type="project" value="TreeGrafter"/>
</dbReference>
<gene>
    <name evidence="9" type="ORF">PPNO1_LOCUS858</name>
</gene>
<dbReference type="Pfam" id="PF08534">
    <property type="entry name" value="Redoxin"/>
    <property type="match status" value="1"/>
</dbReference>
<dbReference type="Proteomes" id="UP000838763">
    <property type="component" value="Unassembled WGS sequence"/>
</dbReference>
<dbReference type="GO" id="GO:0005739">
    <property type="term" value="C:mitochondrion"/>
    <property type="evidence" value="ECO:0007669"/>
    <property type="project" value="TreeGrafter"/>
</dbReference>
<dbReference type="GO" id="GO:0034599">
    <property type="term" value="P:cellular response to oxidative stress"/>
    <property type="evidence" value="ECO:0007669"/>
    <property type="project" value="InterPro"/>
</dbReference>
<dbReference type="GO" id="GO:0045454">
    <property type="term" value="P:cell redox homeostasis"/>
    <property type="evidence" value="ECO:0007669"/>
    <property type="project" value="TreeGrafter"/>
</dbReference>
<sequence length="122" mass="13081">MLLSSLSLELANKKAVIVAVPGAFTPTCSSAHLPSYINNLEKLKAKGVDQVIFLAHNDAFVMSGWGKVNGIKDDSILFVSDPQVAFSSQIGWAGPERANRYAIVVDHGKVVYAAKEEAPELP</sequence>
<accession>A0A9P1GVI3</accession>
<dbReference type="InterPro" id="IPR036249">
    <property type="entry name" value="Thioredoxin-like_sf"/>
</dbReference>
<keyword evidence="2 7" id="KW-0575">Peroxidase</keyword>
<dbReference type="InterPro" id="IPR037944">
    <property type="entry name" value="PRX5-like"/>
</dbReference>
<comment type="function">
    <text evidence="7">Thiol-specific peroxidase that catalyzes the reduction of hydrogen peroxide and organic hydroperoxides to water and alcohols, respectively. Plays a role in cell protection against oxidative stress by detoxifying peroxides.</text>
</comment>
<keyword evidence="10" id="KW-1185">Reference proteome</keyword>
<evidence type="ECO:0000256" key="4">
    <source>
        <dbReference type="ARBA" id="ARBA00023002"/>
    </source>
</evidence>
<evidence type="ECO:0000256" key="3">
    <source>
        <dbReference type="ARBA" id="ARBA00022862"/>
    </source>
</evidence>
<dbReference type="SUPFAM" id="SSF52833">
    <property type="entry name" value="Thioredoxin-like"/>
    <property type="match status" value="1"/>
</dbReference>
<comment type="caution">
    <text evidence="9">The sequence shown here is derived from an EMBL/GenBank/DDBJ whole genome shotgun (WGS) entry which is preliminary data.</text>
</comment>
<evidence type="ECO:0000256" key="7">
    <source>
        <dbReference type="RuleBase" id="RU366011"/>
    </source>
</evidence>
<name>A0A9P1GVI3_9PEZI</name>
<feature type="domain" description="Redoxin" evidence="8">
    <location>
        <begin position="6"/>
        <end position="119"/>
    </location>
</feature>
<dbReference type="EMBL" id="CALLCH030000001">
    <property type="protein sequence ID" value="CAI4211062.1"/>
    <property type="molecule type" value="Genomic_DNA"/>
</dbReference>
<evidence type="ECO:0000256" key="6">
    <source>
        <dbReference type="PIRSR" id="PIRSR637944-1"/>
    </source>
</evidence>
<keyword evidence="5 7" id="KW-0676">Redox-active center</keyword>
<evidence type="ECO:0000313" key="9">
    <source>
        <dbReference type="EMBL" id="CAI4211062.1"/>
    </source>
</evidence>
<dbReference type="GO" id="GO:0005777">
    <property type="term" value="C:peroxisome"/>
    <property type="evidence" value="ECO:0007669"/>
    <property type="project" value="TreeGrafter"/>
</dbReference>
<feature type="active site" description="Cysteine sulfenic acid (-SOH) intermediate" evidence="6">
    <location>
        <position position="28"/>
    </location>
</feature>
<protein>
    <recommendedName>
        <fullName evidence="8">Redoxin domain-containing protein</fullName>
    </recommendedName>
</protein>
<dbReference type="OrthoDB" id="195498at2759"/>
<evidence type="ECO:0000313" key="10">
    <source>
        <dbReference type="Proteomes" id="UP000838763"/>
    </source>
</evidence>
<keyword evidence="3 7" id="KW-0049">Antioxidant</keyword>
<keyword evidence="4 7" id="KW-0560">Oxidoreductase</keyword>
<evidence type="ECO:0000256" key="1">
    <source>
        <dbReference type="ARBA" id="ARBA00010505"/>
    </source>
</evidence>
<dbReference type="PANTHER" id="PTHR10430">
    <property type="entry name" value="PEROXIREDOXIN"/>
    <property type="match status" value="1"/>
</dbReference>
<dbReference type="Gene3D" id="3.40.30.10">
    <property type="entry name" value="Glutaredoxin"/>
    <property type="match status" value="1"/>
</dbReference>
<dbReference type="CDD" id="cd03013">
    <property type="entry name" value="PRX5_like"/>
    <property type="match status" value="1"/>
</dbReference>
<evidence type="ECO:0000256" key="2">
    <source>
        <dbReference type="ARBA" id="ARBA00022559"/>
    </source>
</evidence>
<reference evidence="9" key="1">
    <citation type="submission" date="2022-11" db="EMBL/GenBank/DDBJ databases">
        <authorList>
            <person name="Scott C."/>
            <person name="Bruce N."/>
        </authorList>
    </citation>
    <scope>NUCLEOTIDE SEQUENCE</scope>
</reference>
<dbReference type="AlphaFoldDB" id="A0A9P1GVI3"/>
<dbReference type="GO" id="GO:0008379">
    <property type="term" value="F:thioredoxin peroxidase activity"/>
    <property type="evidence" value="ECO:0007669"/>
    <property type="project" value="InterPro"/>
</dbReference>
<evidence type="ECO:0000256" key="5">
    <source>
        <dbReference type="ARBA" id="ARBA00023284"/>
    </source>
</evidence>